<protein>
    <recommendedName>
        <fullName evidence="3">Trichome birefringence-like C-terminal domain-containing protein</fullName>
    </recommendedName>
</protein>
<dbReference type="PANTHER" id="PTHR32285:SF38">
    <property type="entry name" value="OS01G0614300 PROTEIN"/>
    <property type="match status" value="1"/>
</dbReference>
<evidence type="ECO:0000313" key="4">
    <source>
        <dbReference type="EMBL" id="KAJ0960942.1"/>
    </source>
</evidence>
<name>A0A9D5BUE8_9LILI</name>
<comment type="caution">
    <text evidence="4">The sequence shown here is derived from an EMBL/GenBank/DDBJ whole genome shotgun (WGS) entry which is preliminary data.</text>
</comment>
<dbReference type="InterPro" id="IPR026057">
    <property type="entry name" value="TBL_C"/>
</dbReference>
<feature type="domain" description="Trichome birefringence-like C-terminal" evidence="3">
    <location>
        <begin position="2"/>
        <end position="72"/>
    </location>
</feature>
<dbReference type="PANTHER" id="PTHR32285">
    <property type="entry name" value="PROTEIN TRICHOME BIREFRINGENCE-LIKE 9-RELATED"/>
    <property type="match status" value="1"/>
</dbReference>
<dbReference type="InterPro" id="IPR029962">
    <property type="entry name" value="TBL"/>
</dbReference>
<dbReference type="AlphaFoldDB" id="A0A9D5BUE8"/>
<feature type="compositionally biased region" description="Basic and acidic residues" evidence="2">
    <location>
        <begin position="87"/>
        <end position="99"/>
    </location>
</feature>
<reference evidence="4 5" key="1">
    <citation type="journal article" date="2022" name="Hortic Res">
        <title>The genome of Dioscorea zingiberensis sheds light on the biosynthesis, origin and evolution of the medicinally important diosgenin saponins.</title>
        <authorList>
            <person name="Li Y."/>
            <person name="Tan C."/>
            <person name="Li Z."/>
            <person name="Guo J."/>
            <person name="Li S."/>
            <person name="Chen X."/>
            <person name="Wang C."/>
            <person name="Dai X."/>
            <person name="Yang H."/>
            <person name="Song W."/>
            <person name="Hou L."/>
            <person name="Xu J."/>
            <person name="Tong Z."/>
            <person name="Xu A."/>
            <person name="Yuan X."/>
            <person name="Wang W."/>
            <person name="Yang Q."/>
            <person name="Chen L."/>
            <person name="Sun Z."/>
            <person name="Wang K."/>
            <person name="Pan B."/>
            <person name="Chen J."/>
            <person name="Bao Y."/>
            <person name="Liu F."/>
            <person name="Qi X."/>
            <person name="Gang D.R."/>
            <person name="Wen J."/>
            <person name="Li J."/>
        </authorList>
    </citation>
    <scope>NUCLEOTIDE SEQUENCE [LARGE SCALE GENOMIC DNA]</scope>
    <source>
        <strain evidence="4">Dzin_1.0</strain>
    </source>
</reference>
<comment type="similarity">
    <text evidence="1">Belongs to the PC-esterase family. TBL subfamily.</text>
</comment>
<evidence type="ECO:0000256" key="2">
    <source>
        <dbReference type="SAM" id="MobiDB-lite"/>
    </source>
</evidence>
<sequence>MVNIVERTIQKMRTPVKYLNITRLSEYRRDAHTMVYTSRQGKLLTPDQQMRPESFADCSHWCLPGLPDTWNNQNDLGVQQQPTNEFLSRDSDKMSEDCHSYSSAGNR</sequence>
<feature type="compositionally biased region" description="Polar residues" evidence="2">
    <location>
        <begin position="73"/>
        <end position="86"/>
    </location>
</feature>
<evidence type="ECO:0000313" key="5">
    <source>
        <dbReference type="Proteomes" id="UP001085076"/>
    </source>
</evidence>
<dbReference type="GO" id="GO:0016413">
    <property type="term" value="F:O-acetyltransferase activity"/>
    <property type="evidence" value="ECO:0007669"/>
    <property type="project" value="InterPro"/>
</dbReference>
<organism evidence="4 5">
    <name type="scientific">Dioscorea zingiberensis</name>
    <dbReference type="NCBI Taxonomy" id="325984"/>
    <lineage>
        <taxon>Eukaryota</taxon>
        <taxon>Viridiplantae</taxon>
        <taxon>Streptophyta</taxon>
        <taxon>Embryophyta</taxon>
        <taxon>Tracheophyta</taxon>
        <taxon>Spermatophyta</taxon>
        <taxon>Magnoliopsida</taxon>
        <taxon>Liliopsida</taxon>
        <taxon>Dioscoreales</taxon>
        <taxon>Dioscoreaceae</taxon>
        <taxon>Dioscorea</taxon>
    </lineage>
</organism>
<keyword evidence="5" id="KW-1185">Reference proteome</keyword>
<evidence type="ECO:0000256" key="1">
    <source>
        <dbReference type="ARBA" id="ARBA00007727"/>
    </source>
</evidence>
<dbReference type="Pfam" id="PF13839">
    <property type="entry name" value="PC-Esterase"/>
    <property type="match status" value="1"/>
</dbReference>
<accession>A0A9D5BUE8</accession>
<dbReference type="Proteomes" id="UP001085076">
    <property type="component" value="Unassembled WGS sequence"/>
</dbReference>
<dbReference type="OrthoDB" id="630188at2759"/>
<evidence type="ECO:0000259" key="3">
    <source>
        <dbReference type="Pfam" id="PF13839"/>
    </source>
</evidence>
<gene>
    <name evidence="4" type="ORF">J5N97_001154</name>
</gene>
<feature type="region of interest" description="Disordered" evidence="2">
    <location>
        <begin position="73"/>
        <end position="107"/>
    </location>
</feature>
<dbReference type="GO" id="GO:0005794">
    <property type="term" value="C:Golgi apparatus"/>
    <property type="evidence" value="ECO:0007669"/>
    <property type="project" value="TreeGrafter"/>
</dbReference>
<dbReference type="EMBL" id="JAGGNH010000050">
    <property type="protein sequence ID" value="KAJ0960942.1"/>
    <property type="molecule type" value="Genomic_DNA"/>
</dbReference>
<proteinExistence type="inferred from homology"/>